<comment type="caution">
    <text evidence="2">The sequence shown here is derived from an EMBL/GenBank/DDBJ whole genome shotgun (WGS) entry which is preliminary data.</text>
</comment>
<sequence>MAAEEALNRMMRRFEEQAARASALRENIANLKGSARNPDGSVTVTVAPSGAVLGLNLTPAAVNKSHTQLAQEILATIRAATQQAAQAMEDTVRPALGEQQYQQFQDALRAHAPQVDGLGPTTPPPSSALPQPGNPATERPAAPPRRPAPAEDPGDDDFGGSIYRR</sequence>
<evidence type="ECO:0000256" key="1">
    <source>
        <dbReference type="SAM" id="MobiDB-lite"/>
    </source>
</evidence>
<proteinExistence type="predicted"/>
<name>A0ABW0EWC5_9PSEU</name>
<keyword evidence="3" id="KW-1185">Reference proteome</keyword>
<dbReference type="SUPFAM" id="SSF82607">
    <property type="entry name" value="YbaB-like"/>
    <property type="match status" value="1"/>
</dbReference>
<gene>
    <name evidence="2" type="ORF">ACFPM7_26740</name>
</gene>
<dbReference type="Gene3D" id="3.30.1310.10">
    <property type="entry name" value="Nucleoid-associated protein YbaB-like domain"/>
    <property type="match status" value="1"/>
</dbReference>
<evidence type="ECO:0000313" key="3">
    <source>
        <dbReference type="Proteomes" id="UP001596157"/>
    </source>
</evidence>
<feature type="region of interest" description="Disordered" evidence="1">
    <location>
        <begin position="103"/>
        <end position="165"/>
    </location>
</feature>
<evidence type="ECO:0000313" key="2">
    <source>
        <dbReference type="EMBL" id="MFC5290668.1"/>
    </source>
</evidence>
<reference evidence="3" key="1">
    <citation type="journal article" date="2019" name="Int. J. Syst. Evol. Microbiol.">
        <title>The Global Catalogue of Microorganisms (GCM) 10K type strain sequencing project: providing services to taxonomists for standard genome sequencing and annotation.</title>
        <authorList>
            <consortium name="The Broad Institute Genomics Platform"/>
            <consortium name="The Broad Institute Genome Sequencing Center for Infectious Disease"/>
            <person name="Wu L."/>
            <person name="Ma J."/>
        </authorList>
    </citation>
    <scope>NUCLEOTIDE SEQUENCE [LARGE SCALE GENOMIC DNA]</scope>
    <source>
        <strain evidence="3">CCUG 59778</strain>
    </source>
</reference>
<dbReference type="RefSeq" id="WP_378250565.1">
    <property type="nucleotide sequence ID" value="NZ_JBHSKF010000018.1"/>
</dbReference>
<organism evidence="2 3">
    <name type="scientific">Actinokineospora guangxiensis</name>
    <dbReference type="NCBI Taxonomy" id="1490288"/>
    <lineage>
        <taxon>Bacteria</taxon>
        <taxon>Bacillati</taxon>
        <taxon>Actinomycetota</taxon>
        <taxon>Actinomycetes</taxon>
        <taxon>Pseudonocardiales</taxon>
        <taxon>Pseudonocardiaceae</taxon>
        <taxon>Actinokineospora</taxon>
    </lineage>
</organism>
<dbReference type="Proteomes" id="UP001596157">
    <property type="component" value="Unassembled WGS sequence"/>
</dbReference>
<dbReference type="InterPro" id="IPR036894">
    <property type="entry name" value="YbaB-like_sf"/>
</dbReference>
<protein>
    <submittedName>
        <fullName evidence="2">YbaB/EbfC family nucleoid-associated protein</fullName>
    </submittedName>
</protein>
<dbReference type="EMBL" id="JBHSKF010000018">
    <property type="protein sequence ID" value="MFC5290668.1"/>
    <property type="molecule type" value="Genomic_DNA"/>
</dbReference>
<dbReference type="InterPro" id="IPR004401">
    <property type="entry name" value="YbaB/EbfC"/>
</dbReference>
<dbReference type="Pfam" id="PF02575">
    <property type="entry name" value="YbaB_DNA_bd"/>
    <property type="match status" value="1"/>
</dbReference>
<accession>A0ABW0EWC5</accession>